<dbReference type="Gene3D" id="2.60.40.3830">
    <property type="match status" value="1"/>
</dbReference>
<evidence type="ECO:0008006" key="3">
    <source>
        <dbReference type="Google" id="ProtNLM"/>
    </source>
</evidence>
<reference evidence="2" key="1">
    <citation type="submission" date="2017-02" db="EMBL/GenBank/DDBJ databases">
        <authorList>
            <person name="Varghese N."/>
            <person name="Submissions S."/>
        </authorList>
    </citation>
    <scope>NUCLEOTIDE SEQUENCE [LARGE SCALE GENOMIC DNA]</scope>
    <source>
        <strain evidence="2">DSM 23966</strain>
    </source>
</reference>
<dbReference type="Proteomes" id="UP000190042">
    <property type="component" value="Unassembled WGS sequence"/>
</dbReference>
<gene>
    <name evidence="1" type="ORF">SAMN04244570_2996</name>
</gene>
<evidence type="ECO:0000313" key="1">
    <source>
        <dbReference type="EMBL" id="SKB02560.1"/>
    </source>
</evidence>
<protein>
    <recommendedName>
        <fullName evidence="3">DUF4871 domain-containing protein</fullName>
    </recommendedName>
</protein>
<organism evidence="1 2">
    <name type="scientific">Sporosarcina newyorkensis</name>
    <dbReference type="NCBI Taxonomy" id="759851"/>
    <lineage>
        <taxon>Bacteria</taxon>
        <taxon>Bacillati</taxon>
        <taxon>Bacillota</taxon>
        <taxon>Bacilli</taxon>
        <taxon>Bacillales</taxon>
        <taxon>Caryophanaceae</taxon>
        <taxon>Sporosarcina</taxon>
    </lineage>
</organism>
<dbReference type="AlphaFoldDB" id="A0A1T4YLI6"/>
<evidence type="ECO:0000313" key="2">
    <source>
        <dbReference type="Proteomes" id="UP000190042"/>
    </source>
</evidence>
<accession>A0A1T4YLI6</accession>
<name>A0A1T4YLI6_9BACL</name>
<dbReference type="EMBL" id="FUYJ01000006">
    <property type="protein sequence ID" value="SKB02560.1"/>
    <property type="molecule type" value="Genomic_DNA"/>
</dbReference>
<keyword evidence="2" id="KW-1185">Reference proteome</keyword>
<proteinExistence type="predicted"/>
<sequence>MHLTYKLLIFLTLLLLVSGCSQKEESILKLPEDIPDFVKETDFDSIDWDHKAVRLSDQMIGNENKSGVIGIDMPSLQTQKWMWHLWGLENPVNKKFTVIGYHRETGTVHQVLTSGWTIGLSGENNGADAHTPSNVQIPEAGEWAFLQYIEGELFDTLVYKIAEYL</sequence>
<dbReference type="PROSITE" id="PS51257">
    <property type="entry name" value="PROKAR_LIPOPROTEIN"/>
    <property type="match status" value="1"/>
</dbReference>